<dbReference type="Proteomes" id="UP000887569">
    <property type="component" value="Unplaced"/>
</dbReference>
<accession>A0A914ZG82</accession>
<reference evidence="2" key="1">
    <citation type="submission" date="2022-11" db="UniProtKB">
        <authorList>
            <consortium name="WormBaseParasite"/>
        </authorList>
    </citation>
    <scope>IDENTIFICATION</scope>
</reference>
<evidence type="ECO:0000313" key="2">
    <source>
        <dbReference type="WBParaSite" id="PgB02X_g154_t01"/>
    </source>
</evidence>
<dbReference type="AlphaFoldDB" id="A0A914ZG82"/>
<evidence type="ECO:0000313" key="1">
    <source>
        <dbReference type="Proteomes" id="UP000887569"/>
    </source>
</evidence>
<keyword evidence="1" id="KW-1185">Reference proteome</keyword>
<protein>
    <submittedName>
        <fullName evidence="2">Uncharacterized protein</fullName>
    </submittedName>
</protein>
<proteinExistence type="predicted"/>
<sequence length="116" mass="12654">MTHKQICNKNSVTSFCEQSKEVNGTARAAKAAKGLKRVKTKYEENVWVGPALGSDRPRVFSAPALAHSKVAGISHAEVEVFVERGTAKKSAWKRFDAKRFLSSRDGAGILANRRPG</sequence>
<organism evidence="1 2">
    <name type="scientific">Parascaris univalens</name>
    <name type="common">Nematode worm</name>
    <dbReference type="NCBI Taxonomy" id="6257"/>
    <lineage>
        <taxon>Eukaryota</taxon>
        <taxon>Metazoa</taxon>
        <taxon>Ecdysozoa</taxon>
        <taxon>Nematoda</taxon>
        <taxon>Chromadorea</taxon>
        <taxon>Rhabditida</taxon>
        <taxon>Spirurina</taxon>
        <taxon>Ascaridomorpha</taxon>
        <taxon>Ascaridoidea</taxon>
        <taxon>Ascarididae</taxon>
        <taxon>Parascaris</taxon>
    </lineage>
</organism>
<name>A0A914ZG82_PARUN</name>
<dbReference type="WBParaSite" id="PgB02X_g154_t01">
    <property type="protein sequence ID" value="PgB02X_g154_t01"/>
    <property type="gene ID" value="PgB02X_g154"/>
</dbReference>